<dbReference type="PANTHER" id="PTHR33714">
    <property type="entry name" value="COUNTING FACTOR-ASSOCIATED PROTEIN A-RELATED"/>
    <property type="match status" value="1"/>
</dbReference>
<accession>A0A6A3IVD0</accession>
<dbReference type="AlphaFoldDB" id="A0A6A3IVD0"/>
<feature type="region of interest" description="Disordered" evidence="1">
    <location>
        <begin position="235"/>
        <end position="291"/>
    </location>
</feature>
<dbReference type="EMBL" id="QXFW01001907">
    <property type="protein sequence ID" value="KAE8984335.1"/>
    <property type="molecule type" value="Genomic_DNA"/>
</dbReference>
<evidence type="ECO:0000313" key="3">
    <source>
        <dbReference type="Proteomes" id="UP000460718"/>
    </source>
</evidence>
<organism evidence="2 3">
    <name type="scientific">Phytophthora fragariae</name>
    <dbReference type="NCBI Taxonomy" id="53985"/>
    <lineage>
        <taxon>Eukaryota</taxon>
        <taxon>Sar</taxon>
        <taxon>Stramenopiles</taxon>
        <taxon>Oomycota</taxon>
        <taxon>Peronosporomycetes</taxon>
        <taxon>Peronosporales</taxon>
        <taxon>Peronosporaceae</taxon>
        <taxon>Phytophthora</taxon>
    </lineage>
</organism>
<gene>
    <name evidence="2" type="ORF">PF011_g20817</name>
</gene>
<dbReference type="Proteomes" id="UP000460718">
    <property type="component" value="Unassembled WGS sequence"/>
</dbReference>
<comment type="caution">
    <text evidence="2">The sequence shown here is derived from an EMBL/GenBank/DDBJ whole genome shotgun (WGS) entry which is preliminary data.</text>
</comment>
<feature type="region of interest" description="Disordered" evidence="1">
    <location>
        <begin position="17"/>
        <end position="74"/>
    </location>
</feature>
<dbReference type="PANTHER" id="PTHR33714:SF3">
    <property type="entry name" value="COUNTING FACTOR-ASSOCIATED PROTEIN A-RELATED"/>
    <property type="match status" value="1"/>
</dbReference>
<protein>
    <submittedName>
        <fullName evidence="2">Uncharacterized protein</fullName>
    </submittedName>
</protein>
<proteinExistence type="predicted"/>
<evidence type="ECO:0000313" key="2">
    <source>
        <dbReference type="EMBL" id="KAE8984335.1"/>
    </source>
</evidence>
<sequence length="448" mass="46903">MGYVAYSVYNHATTTPAATEATPSTATPAATTATTTTPAATTVTPSPASRGSSGSISGDASVGSISGEGSSGSTSRVHWAYTVFSDSTCAEVTYVSFSMDSNYDSNCQASGCNEGEEEGVFYTNSCVPDYSEFASSSFGQSPYLVAQAYSDKSCTTESYILIYVADGKCHVRNEGYSFTATLNSDGSGVLAKYRDQQCTEDEYKTTLPKDKLTAHGCMGYVAYSAYNHATTTPAATEATPSTATPAATTATTTTPAATTVTPSPASRGSSGSISGDASVGSISGEGSSGSTSRVHWAYTVFSDSTCAEVTYVSFSMDSNYDSNCQASGCNEGEEEGVFYTNSCVPDYSEFASSSFGQSPYLVAQAYSDKSCTTESYILIYLADGKCHVRNEGYSFTATLNSDGSGVLAKYRDQQCTEDEYKTTLPKDKLTAHGCMGYPPLQPPPPPQL</sequence>
<reference evidence="2 3" key="1">
    <citation type="submission" date="2018-09" db="EMBL/GenBank/DDBJ databases">
        <title>Genomic investigation of the strawberry pathogen Phytophthora fragariae indicates pathogenicity is determined by transcriptional variation in three key races.</title>
        <authorList>
            <person name="Adams T.M."/>
            <person name="Armitage A.D."/>
            <person name="Sobczyk M.K."/>
            <person name="Bates H.J."/>
            <person name="Dunwell J.M."/>
            <person name="Nellist C.F."/>
            <person name="Harrison R.J."/>
        </authorList>
    </citation>
    <scope>NUCLEOTIDE SEQUENCE [LARGE SCALE GENOMIC DNA]</scope>
    <source>
        <strain evidence="2 3">SCRP245</strain>
    </source>
</reference>
<evidence type="ECO:0000256" key="1">
    <source>
        <dbReference type="SAM" id="MobiDB-lite"/>
    </source>
</evidence>
<name>A0A6A3IVD0_9STRA</name>